<feature type="domain" description="Thioredoxin" evidence="15">
    <location>
        <begin position="31"/>
        <end position="145"/>
    </location>
</feature>
<dbReference type="EMBL" id="MTYJ01000110">
    <property type="protein sequence ID" value="OQV14118.1"/>
    <property type="molecule type" value="Genomic_DNA"/>
</dbReference>
<dbReference type="PANTHER" id="PTHR46107">
    <property type="entry name" value="DUMPY: SHORTER THAN WILD-TYPE"/>
    <property type="match status" value="1"/>
</dbReference>
<evidence type="ECO:0000256" key="7">
    <source>
        <dbReference type="ARBA" id="ARBA00022982"/>
    </source>
</evidence>
<evidence type="ECO:0000259" key="15">
    <source>
        <dbReference type="PROSITE" id="PS51352"/>
    </source>
</evidence>
<evidence type="ECO:0000256" key="4">
    <source>
        <dbReference type="ARBA" id="ARBA00022692"/>
    </source>
</evidence>
<name>A0A1W0WFZ8_HYPEX</name>
<dbReference type="SUPFAM" id="SSF52833">
    <property type="entry name" value="Thioredoxin-like"/>
    <property type="match status" value="1"/>
</dbReference>
<keyword evidence="9 13" id="KW-0472">Membrane</keyword>
<dbReference type="PROSITE" id="PS51352">
    <property type="entry name" value="THIOREDOXIN_2"/>
    <property type="match status" value="1"/>
</dbReference>
<dbReference type="Gene3D" id="3.40.30.10">
    <property type="entry name" value="Glutaredoxin"/>
    <property type="match status" value="1"/>
</dbReference>
<evidence type="ECO:0000256" key="3">
    <source>
        <dbReference type="ARBA" id="ARBA00022553"/>
    </source>
</evidence>
<dbReference type="PROSITE" id="PS00194">
    <property type="entry name" value="THIOREDOXIN_1"/>
    <property type="match status" value="1"/>
</dbReference>
<evidence type="ECO:0000256" key="1">
    <source>
        <dbReference type="ARBA" id="ARBA00004115"/>
    </source>
</evidence>
<dbReference type="InterPro" id="IPR052454">
    <property type="entry name" value="TMX_domain-containing"/>
</dbReference>
<dbReference type="AlphaFoldDB" id="A0A1W0WFZ8"/>
<evidence type="ECO:0000256" key="8">
    <source>
        <dbReference type="ARBA" id="ARBA00022989"/>
    </source>
</evidence>
<feature type="region of interest" description="Disordered" evidence="12">
    <location>
        <begin position="240"/>
        <end position="320"/>
    </location>
</feature>
<keyword evidence="7" id="KW-0249">Electron transport</keyword>
<keyword evidence="4 13" id="KW-0812">Transmembrane</keyword>
<evidence type="ECO:0000256" key="12">
    <source>
        <dbReference type="SAM" id="MobiDB-lite"/>
    </source>
</evidence>
<keyword evidence="10" id="KW-1015">Disulfide bond</keyword>
<dbReference type="PROSITE" id="PS51257">
    <property type="entry name" value="PROKAR_LIPOPROTEIN"/>
    <property type="match status" value="1"/>
</dbReference>
<evidence type="ECO:0000313" key="17">
    <source>
        <dbReference type="Proteomes" id="UP000192578"/>
    </source>
</evidence>
<keyword evidence="6" id="KW-0256">Endoplasmic reticulum</keyword>
<reference evidence="17" key="1">
    <citation type="submission" date="2017-01" db="EMBL/GenBank/DDBJ databases">
        <title>Comparative genomics of anhydrobiosis in the tardigrade Hypsibius dujardini.</title>
        <authorList>
            <person name="Yoshida Y."/>
            <person name="Koutsovoulos G."/>
            <person name="Laetsch D."/>
            <person name="Stevens L."/>
            <person name="Kumar S."/>
            <person name="Horikawa D."/>
            <person name="Ishino K."/>
            <person name="Komine S."/>
            <person name="Tomita M."/>
            <person name="Blaxter M."/>
            <person name="Arakawa K."/>
        </authorList>
    </citation>
    <scope>NUCLEOTIDE SEQUENCE [LARGE SCALE GENOMIC DNA]</scope>
    <source>
        <strain evidence="17">Z151</strain>
    </source>
</reference>
<feature type="compositionally biased region" description="Polar residues" evidence="12">
    <location>
        <begin position="282"/>
        <end position="295"/>
    </location>
</feature>
<evidence type="ECO:0000256" key="11">
    <source>
        <dbReference type="ARBA" id="ARBA00023284"/>
    </source>
</evidence>
<accession>A0A1W0WFZ8</accession>
<dbReference type="Pfam" id="PF00085">
    <property type="entry name" value="Thioredoxin"/>
    <property type="match status" value="1"/>
</dbReference>
<evidence type="ECO:0000256" key="9">
    <source>
        <dbReference type="ARBA" id="ARBA00023136"/>
    </source>
</evidence>
<sequence length="320" mass="35984">MARTSTLFGVLLLFQICLLIGMSCEAAKAAKKEPETKPKQEVQPLDESNWTKIMEQGTEWMVAFHAPWCPACKDFVPEFHRFAEWNRSPQLKFGLIDVHAHPGLSGRFLITALPTIYHVKDGVFRYYTGIRDRERMARYMDAEDWFKQEPVSALLYPDSLQMGAVGHFFRLSMNLKNVHSWMVEDKGLPNWLTYVIFAVATVTLGGLIGVLLVVVIEAVTGRGKEQIIWRANDRLESEFKIQSPLEMKPTKDAKPNRSPSTTGTDDSGNDDKETAPPKTTRGKLNNGNASGTQDSGTDEDLSARPEPGGKSVRRRARRED</sequence>
<keyword evidence="5 14" id="KW-0732">Signal</keyword>
<dbReference type="InterPro" id="IPR036249">
    <property type="entry name" value="Thioredoxin-like_sf"/>
</dbReference>
<feature type="compositionally biased region" description="Basic residues" evidence="12">
    <location>
        <begin position="311"/>
        <end position="320"/>
    </location>
</feature>
<dbReference type="Proteomes" id="UP000192578">
    <property type="component" value="Unassembled WGS sequence"/>
</dbReference>
<keyword evidence="17" id="KW-1185">Reference proteome</keyword>
<keyword evidence="3" id="KW-0597">Phosphoprotein</keyword>
<feature type="signal peptide" evidence="14">
    <location>
        <begin position="1"/>
        <end position="29"/>
    </location>
</feature>
<dbReference type="PANTHER" id="PTHR46107:SF3">
    <property type="entry name" value="THIOREDOXIN DOMAIN-CONTAINING PROTEIN"/>
    <property type="match status" value="1"/>
</dbReference>
<dbReference type="OrthoDB" id="7869097at2759"/>
<comment type="caution">
    <text evidence="16">The sequence shown here is derived from an EMBL/GenBank/DDBJ whole genome shotgun (WGS) entry which is preliminary data.</text>
</comment>
<evidence type="ECO:0000256" key="13">
    <source>
        <dbReference type="SAM" id="Phobius"/>
    </source>
</evidence>
<evidence type="ECO:0000256" key="2">
    <source>
        <dbReference type="ARBA" id="ARBA00022448"/>
    </source>
</evidence>
<comment type="subcellular location">
    <subcellularLocation>
        <location evidence="1">Endoplasmic reticulum membrane</location>
        <topology evidence="1">Single-pass type I membrane protein</topology>
    </subcellularLocation>
</comment>
<evidence type="ECO:0000256" key="14">
    <source>
        <dbReference type="SAM" id="SignalP"/>
    </source>
</evidence>
<evidence type="ECO:0000313" key="16">
    <source>
        <dbReference type="EMBL" id="OQV14118.1"/>
    </source>
</evidence>
<gene>
    <name evidence="16" type="ORF">BV898_11693</name>
</gene>
<proteinExistence type="predicted"/>
<dbReference type="InterPro" id="IPR013766">
    <property type="entry name" value="Thioredoxin_domain"/>
</dbReference>
<keyword evidence="2" id="KW-0813">Transport</keyword>
<feature type="transmembrane region" description="Helical" evidence="13">
    <location>
        <begin position="191"/>
        <end position="216"/>
    </location>
</feature>
<evidence type="ECO:0000256" key="6">
    <source>
        <dbReference type="ARBA" id="ARBA00022824"/>
    </source>
</evidence>
<keyword evidence="11" id="KW-0676">Redox-active center</keyword>
<dbReference type="InterPro" id="IPR017937">
    <property type="entry name" value="Thioredoxin_CS"/>
</dbReference>
<feature type="chain" id="PRO_5013071398" evidence="14">
    <location>
        <begin position="30"/>
        <end position="320"/>
    </location>
</feature>
<evidence type="ECO:0000256" key="10">
    <source>
        <dbReference type="ARBA" id="ARBA00023157"/>
    </source>
</evidence>
<organism evidence="16 17">
    <name type="scientific">Hypsibius exemplaris</name>
    <name type="common">Freshwater tardigrade</name>
    <dbReference type="NCBI Taxonomy" id="2072580"/>
    <lineage>
        <taxon>Eukaryota</taxon>
        <taxon>Metazoa</taxon>
        <taxon>Ecdysozoa</taxon>
        <taxon>Tardigrada</taxon>
        <taxon>Eutardigrada</taxon>
        <taxon>Parachela</taxon>
        <taxon>Hypsibioidea</taxon>
        <taxon>Hypsibiidae</taxon>
        <taxon>Hypsibius</taxon>
    </lineage>
</organism>
<protein>
    <submittedName>
        <fullName evidence="16">Thioredoxin-related transmembrane protein 1</fullName>
    </submittedName>
</protein>
<dbReference type="GO" id="GO:0015036">
    <property type="term" value="F:disulfide oxidoreductase activity"/>
    <property type="evidence" value="ECO:0007669"/>
    <property type="project" value="TreeGrafter"/>
</dbReference>
<keyword evidence="8 13" id="KW-1133">Transmembrane helix</keyword>
<dbReference type="GO" id="GO:0005789">
    <property type="term" value="C:endoplasmic reticulum membrane"/>
    <property type="evidence" value="ECO:0007669"/>
    <property type="project" value="UniProtKB-SubCell"/>
</dbReference>
<evidence type="ECO:0000256" key="5">
    <source>
        <dbReference type="ARBA" id="ARBA00022729"/>
    </source>
</evidence>